<evidence type="ECO:0000256" key="3">
    <source>
        <dbReference type="ARBA" id="ARBA00022744"/>
    </source>
</evidence>
<accession>A0A7K5I710</accession>
<dbReference type="GO" id="GO:0005882">
    <property type="term" value="C:intermediate filament"/>
    <property type="evidence" value="ECO:0007669"/>
    <property type="project" value="UniProtKB-KW"/>
</dbReference>
<evidence type="ECO:0000256" key="5">
    <source>
        <dbReference type="RuleBase" id="RU364002"/>
    </source>
</evidence>
<evidence type="ECO:0000256" key="1">
    <source>
        <dbReference type="ARBA" id="ARBA00008702"/>
    </source>
</evidence>
<sequence length="102" mass="9954">RCLPSCEVTCPPPCAYSRSLGPCVMSCGDSRAVVYPPPVVLTFPGVIAQTCPQQSVVGASFPQSSGALTSQSSDGSSGMGISFGSRGLTGSGGSYGSGGASG</sequence>
<dbReference type="GO" id="GO:0005200">
    <property type="term" value="F:structural constituent of cytoskeleton"/>
    <property type="evidence" value="ECO:0007669"/>
    <property type="project" value="InterPro"/>
</dbReference>
<dbReference type="OrthoDB" id="9385388at2759"/>
<feature type="region of interest" description="Disordered" evidence="6">
    <location>
        <begin position="62"/>
        <end position="102"/>
    </location>
</feature>
<feature type="compositionally biased region" description="Polar residues" evidence="6">
    <location>
        <begin position="62"/>
        <end position="76"/>
    </location>
</feature>
<evidence type="ECO:0000313" key="7">
    <source>
        <dbReference type="EMBL" id="NWS77345.1"/>
    </source>
</evidence>
<keyword evidence="3 5" id="KW-0416">Keratin</keyword>
<reference evidence="7 8" key="1">
    <citation type="submission" date="2019-09" db="EMBL/GenBank/DDBJ databases">
        <title>Bird 10,000 Genomes (B10K) Project - Family phase.</title>
        <authorList>
            <person name="Zhang G."/>
        </authorList>
    </citation>
    <scope>NUCLEOTIDE SEQUENCE [LARGE SCALE GENOMIC DNA]</scope>
    <source>
        <strain evidence="7">B10K-DU-003-44</strain>
        <tissue evidence="7">Muscle</tissue>
    </source>
</reference>
<feature type="non-terminal residue" evidence="7">
    <location>
        <position position="102"/>
    </location>
</feature>
<evidence type="ECO:0000256" key="4">
    <source>
        <dbReference type="ARBA" id="ARBA00022990"/>
    </source>
</evidence>
<feature type="compositionally biased region" description="Gly residues" evidence="6">
    <location>
        <begin position="87"/>
        <end position="102"/>
    </location>
</feature>
<dbReference type="Pfam" id="PF02422">
    <property type="entry name" value="Keratin"/>
    <property type="match status" value="1"/>
</dbReference>
<dbReference type="PANTHER" id="PTHR31203">
    <property type="entry name" value="BETA-KERATIN-RELATED PROTEIN-RELATED"/>
    <property type="match status" value="1"/>
</dbReference>
<gene>
    <name evidence="7" type="primary">Krfa_3</name>
    <name evidence="7" type="ORF">CROSUL_R04444</name>
</gene>
<feature type="non-terminal residue" evidence="7">
    <location>
        <position position="1"/>
    </location>
</feature>
<dbReference type="PANTHER" id="PTHR31203:SF1">
    <property type="entry name" value="BETA-KERATIN-RELATED PROTEIN-RELATED"/>
    <property type="match status" value="1"/>
</dbReference>
<dbReference type="Proteomes" id="UP000549499">
    <property type="component" value="Unassembled WGS sequence"/>
</dbReference>
<comment type="caution">
    <text evidence="7">The sequence shown here is derived from an EMBL/GenBank/DDBJ whole genome shotgun (WGS) entry which is preliminary data.</text>
</comment>
<comment type="similarity">
    <text evidence="1 5">Belongs to the avian keratin family.</text>
</comment>
<evidence type="ECO:0000256" key="2">
    <source>
        <dbReference type="ARBA" id="ARBA00011806"/>
    </source>
</evidence>
<protein>
    <recommendedName>
        <fullName evidence="5">Keratin</fullName>
    </recommendedName>
</protein>
<proteinExistence type="inferred from homology"/>
<evidence type="ECO:0000313" key="8">
    <source>
        <dbReference type="Proteomes" id="UP000549499"/>
    </source>
</evidence>
<evidence type="ECO:0000256" key="6">
    <source>
        <dbReference type="SAM" id="MobiDB-lite"/>
    </source>
</evidence>
<keyword evidence="8" id="KW-1185">Reference proteome</keyword>
<dbReference type="AlphaFoldDB" id="A0A7K5I710"/>
<keyword evidence="4" id="KW-0007">Acetylation</keyword>
<dbReference type="InterPro" id="IPR003461">
    <property type="entry name" value="Keratin"/>
</dbReference>
<organism evidence="7 8">
    <name type="scientific">Crotophaga sulcirostris</name>
    <name type="common">Groove-billed ani</name>
    <dbReference type="NCBI Taxonomy" id="33598"/>
    <lineage>
        <taxon>Eukaryota</taxon>
        <taxon>Metazoa</taxon>
        <taxon>Chordata</taxon>
        <taxon>Craniata</taxon>
        <taxon>Vertebrata</taxon>
        <taxon>Euteleostomi</taxon>
        <taxon>Archelosauria</taxon>
        <taxon>Archosauria</taxon>
        <taxon>Dinosauria</taxon>
        <taxon>Saurischia</taxon>
        <taxon>Theropoda</taxon>
        <taxon>Coelurosauria</taxon>
        <taxon>Aves</taxon>
        <taxon>Neognathae</taxon>
        <taxon>Neoaves</taxon>
        <taxon>Otidimorphae</taxon>
        <taxon>Cuculiformes</taxon>
        <taxon>Crotophagidae</taxon>
        <taxon>Crotophaga</taxon>
    </lineage>
</organism>
<dbReference type="EMBL" id="VYZB01000918">
    <property type="protein sequence ID" value="NWS77345.1"/>
    <property type="molecule type" value="Genomic_DNA"/>
</dbReference>
<name>A0A7K5I710_CROSL</name>
<comment type="subunit">
    <text evidence="2 5">The avian keratins (F-ker, S-ker, C-ker and B-ker) are a complex mixture of very similar polypeptides.</text>
</comment>